<accession>A0A8J6K7F0</accession>
<dbReference type="PROSITE" id="PS50950">
    <property type="entry name" value="ZF_THAP"/>
    <property type="match status" value="2"/>
</dbReference>
<keyword evidence="6" id="KW-0175">Coiled coil</keyword>
<evidence type="ECO:0000313" key="9">
    <source>
        <dbReference type="Proteomes" id="UP000770717"/>
    </source>
</evidence>
<dbReference type="AlphaFoldDB" id="A0A8J6K7F0"/>
<dbReference type="PANTHER" id="PTHR47502">
    <property type="entry name" value="THAP DOMAIN-CONTAINING PROTEIN 7"/>
    <property type="match status" value="1"/>
</dbReference>
<dbReference type="EMBL" id="WNTK01000006">
    <property type="protein sequence ID" value="KAG9481926.1"/>
    <property type="molecule type" value="Genomic_DNA"/>
</dbReference>
<keyword evidence="1" id="KW-0479">Metal-binding</keyword>
<protein>
    <recommendedName>
        <fullName evidence="7">THAP-type domain-containing protein</fullName>
    </recommendedName>
</protein>
<evidence type="ECO:0000256" key="4">
    <source>
        <dbReference type="ARBA" id="ARBA00023125"/>
    </source>
</evidence>
<organism evidence="8 9">
    <name type="scientific">Eleutherodactylus coqui</name>
    <name type="common">Puerto Rican coqui</name>
    <dbReference type="NCBI Taxonomy" id="57060"/>
    <lineage>
        <taxon>Eukaryota</taxon>
        <taxon>Metazoa</taxon>
        <taxon>Chordata</taxon>
        <taxon>Craniata</taxon>
        <taxon>Vertebrata</taxon>
        <taxon>Euteleostomi</taxon>
        <taxon>Amphibia</taxon>
        <taxon>Batrachia</taxon>
        <taxon>Anura</taxon>
        <taxon>Neobatrachia</taxon>
        <taxon>Hyloidea</taxon>
        <taxon>Eleutherodactylidae</taxon>
        <taxon>Eleutherodactylinae</taxon>
        <taxon>Eleutherodactylus</taxon>
        <taxon>Eleutherodactylus</taxon>
    </lineage>
</organism>
<dbReference type="GO" id="GO:0006355">
    <property type="term" value="P:regulation of DNA-templated transcription"/>
    <property type="evidence" value="ECO:0007669"/>
    <property type="project" value="TreeGrafter"/>
</dbReference>
<dbReference type="SMART" id="SM00692">
    <property type="entry name" value="DM3"/>
    <property type="match status" value="2"/>
</dbReference>
<dbReference type="GO" id="GO:0005634">
    <property type="term" value="C:nucleus"/>
    <property type="evidence" value="ECO:0007669"/>
    <property type="project" value="TreeGrafter"/>
</dbReference>
<keyword evidence="9" id="KW-1185">Reference proteome</keyword>
<name>A0A8J6K7F0_ELECQ</name>
<gene>
    <name evidence="8" type="ORF">GDO78_010910</name>
</gene>
<dbReference type="InterPro" id="IPR026519">
    <property type="entry name" value="THAP7"/>
</dbReference>
<dbReference type="PANTHER" id="PTHR47502:SF1">
    <property type="entry name" value="THAP DOMAIN-CONTAINING PROTEIN 7"/>
    <property type="match status" value="1"/>
</dbReference>
<proteinExistence type="predicted"/>
<dbReference type="InterPro" id="IPR006612">
    <property type="entry name" value="THAP_Znf"/>
</dbReference>
<evidence type="ECO:0000256" key="1">
    <source>
        <dbReference type="ARBA" id="ARBA00022723"/>
    </source>
</evidence>
<dbReference type="Gene3D" id="6.20.210.20">
    <property type="entry name" value="THAP domain"/>
    <property type="match status" value="1"/>
</dbReference>
<dbReference type="GO" id="GO:0003677">
    <property type="term" value="F:DNA binding"/>
    <property type="evidence" value="ECO:0007669"/>
    <property type="project" value="UniProtKB-UniRule"/>
</dbReference>
<sequence>MSPDTCGSGLSVCICRGQIASTPERNEMVRSCSAANCVNRQTAQTKRKGITFHRFPKEESRRTLWVNAVSQSHAAVGSDWTPSVHSSLCSQHFHDKQFDRTGQTVRLRDSAVPVIFSTLSAPKMPRHCSALGCTTRDSRQTRDHNISFHRLPRKDDPRRSLWIANCRRRDPSGTGIWDPSSDYVYFCSKHFEKGCFEAVGFSGYHRLKEDAVPTIFTPLTKLRKTAKLKAQKKKNSKVTKTRVKRKRDFLVNDNTAPLESADPSNSQCFDTGRYDNVPTPDLVNFHGLCPENIDIPGDAAPAEGALATTVDHQMHPEATLEDIEVASVMNGPLSELELSQVRAEMTSEMPHNTETCEPTAEVNKAPRPVSPSTYMMRIPQPPGAYIQNEHSYHVGNALLWKRRAEAALEALSKVQRQLEACRRREQRLRLRISSLQHEHMRERRAQSDVREKLKEHLQVFELQLINDFV</sequence>
<dbReference type="OrthoDB" id="7312725at2759"/>
<feature type="coiled-coil region" evidence="6">
    <location>
        <begin position="404"/>
        <end position="438"/>
    </location>
</feature>
<dbReference type="Pfam" id="PF05485">
    <property type="entry name" value="THAP"/>
    <property type="match status" value="2"/>
</dbReference>
<reference evidence="8" key="1">
    <citation type="thesis" date="2020" institute="ProQuest LLC" country="789 East Eisenhower Parkway, Ann Arbor, MI, USA">
        <title>Comparative Genomics and Chromosome Evolution.</title>
        <authorList>
            <person name="Mudd A.B."/>
        </authorList>
    </citation>
    <scope>NUCLEOTIDE SEQUENCE</scope>
    <source>
        <strain evidence="8">HN-11 Male</strain>
        <tissue evidence="8">Kidney and liver</tissue>
    </source>
</reference>
<feature type="domain" description="THAP-type" evidence="7">
    <location>
        <begin position="124"/>
        <end position="216"/>
    </location>
</feature>
<evidence type="ECO:0000256" key="5">
    <source>
        <dbReference type="PROSITE-ProRule" id="PRU00309"/>
    </source>
</evidence>
<dbReference type="Proteomes" id="UP000770717">
    <property type="component" value="Unassembled WGS sequence"/>
</dbReference>
<evidence type="ECO:0000259" key="7">
    <source>
        <dbReference type="PROSITE" id="PS50950"/>
    </source>
</evidence>
<dbReference type="SMART" id="SM00980">
    <property type="entry name" value="THAP"/>
    <property type="match status" value="2"/>
</dbReference>
<comment type="caution">
    <text evidence="8">The sequence shown here is derived from an EMBL/GenBank/DDBJ whole genome shotgun (WGS) entry which is preliminary data.</text>
</comment>
<keyword evidence="2 5" id="KW-0863">Zinc-finger</keyword>
<dbReference type="SUPFAM" id="SSF57716">
    <property type="entry name" value="Glucocorticoid receptor-like (DNA-binding domain)"/>
    <property type="match status" value="2"/>
</dbReference>
<evidence type="ECO:0000256" key="3">
    <source>
        <dbReference type="ARBA" id="ARBA00022833"/>
    </source>
</evidence>
<evidence type="ECO:0000256" key="6">
    <source>
        <dbReference type="SAM" id="Coils"/>
    </source>
</evidence>
<dbReference type="InterPro" id="IPR038441">
    <property type="entry name" value="THAP_Znf_sf"/>
</dbReference>
<keyword evidence="3" id="KW-0862">Zinc</keyword>
<evidence type="ECO:0000313" key="8">
    <source>
        <dbReference type="EMBL" id="KAG9481926.1"/>
    </source>
</evidence>
<keyword evidence="4 5" id="KW-0238">DNA-binding</keyword>
<dbReference type="GO" id="GO:0008270">
    <property type="term" value="F:zinc ion binding"/>
    <property type="evidence" value="ECO:0007669"/>
    <property type="project" value="UniProtKB-KW"/>
</dbReference>
<feature type="domain" description="THAP-type" evidence="7">
    <location>
        <begin position="28"/>
        <end position="116"/>
    </location>
</feature>
<evidence type="ECO:0000256" key="2">
    <source>
        <dbReference type="ARBA" id="ARBA00022771"/>
    </source>
</evidence>